<proteinExistence type="predicted"/>
<sequence length="226" mass="27185">MSRKSGRRDYTETEETTNSRVRYWNPFGRPDWGTDGYDATEEIVEFVNISRPEGWFYNKRDPFRQLNAETETVKNMTHDQLRRFKSGERIFLYESHYGDSKIYIQLNSDNTVSIIKERHNDPSLQRIFSAEPMNITSFEIGFYKVPEERKFKNFVRPQRLSKTEKRRARRETENVGNLLESMHITSFEEGTGRGRKRRNTKRKHVKESKRKSTKKRMKYNNKSRKH</sequence>
<protein>
    <submittedName>
        <fullName evidence="2">Uncharacterized protein</fullName>
    </submittedName>
</protein>
<feature type="compositionally biased region" description="Basic residues" evidence="1">
    <location>
        <begin position="193"/>
        <end position="226"/>
    </location>
</feature>
<organism evidence="2">
    <name type="scientific">viral metagenome</name>
    <dbReference type="NCBI Taxonomy" id="1070528"/>
    <lineage>
        <taxon>unclassified sequences</taxon>
        <taxon>metagenomes</taxon>
        <taxon>organismal metagenomes</taxon>
    </lineage>
</organism>
<evidence type="ECO:0000256" key="1">
    <source>
        <dbReference type="SAM" id="MobiDB-lite"/>
    </source>
</evidence>
<evidence type="ECO:0000313" key="2">
    <source>
        <dbReference type="EMBL" id="QHU21640.1"/>
    </source>
</evidence>
<name>A0A6C0KY91_9ZZZZ</name>
<reference evidence="2" key="1">
    <citation type="journal article" date="2020" name="Nature">
        <title>Giant virus diversity and host interactions through global metagenomics.</title>
        <authorList>
            <person name="Schulz F."/>
            <person name="Roux S."/>
            <person name="Paez-Espino D."/>
            <person name="Jungbluth S."/>
            <person name="Walsh D.A."/>
            <person name="Denef V.J."/>
            <person name="McMahon K.D."/>
            <person name="Konstantinidis K.T."/>
            <person name="Eloe-Fadrosh E.A."/>
            <person name="Kyrpides N.C."/>
            <person name="Woyke T."/>
        </authorList>
    </citation>
    <scope>NUCLEOTIDE SEQUENCE</scope>
    <source>
        <strain evidence="2">GVMAG-S-3300013094-109</strain>
    </source>
</reference>
<dbReference type="AlphaFoldDB" id="A0A6C0KY91"/>
<accession>A0A6C0KY91</accession>
<dbReference type="EMBL" id="MN740991">
    <property type="protein sequence ID" value="QHU21640.1"/>
    <property type="molecule type" value="Genomic_DNA"/>
</dbReference>
<feature type="region of interest" description="Disordered" evidence="1">
    <location>
        <begin position="184"/>
        <end position="226"/>
    </location>
</feature>